<accession>A0ABS4T571</accession>
<dbReference type="InterPro" id="IPR038570">
    <property type="entry name" value="HicA_sf"/>
</dbReference>
<sequence length="85" mass="9674">MMASPYPSMKVKRFRRMLGRAFGYERVKGRGKGSHTILRSNRGYPDLVDGFHDGAEIPPHRVKRILIDDVGLTNQQALEVVREHG</sequence>
<dbReference type="Proteomes" id="UP001519331">
    <property type="component" value="Unassembled WGS sequence"/>
</dbReference>
<evidence type="ECO:0000313" key="2">
    <source>
        <dbReference type="Proteomes" id="UP001519331"/>
    </source>
</evidence>
<organism evidence="1 2">
    <name type="scientific">Nesterenkonia lacusekhoensis</name>
    <dbReference type="NCBI Taxonomy" id="150832"/>
    <lineage>
        <taxon>Bacteria</taxon>
        <taxon>Bacillati</taxon>
        <taxon>Actinomycetota</taxon>
        <taxon>Actinomycetes</taxon>
        <taxon>Micrococcales</taxon>
        <taxon>Micrococcaceae</taxon>
        <taxon>Nesterenkonia</taxon>
    </lineage>
</organism>
<protein>
    <submittedName>
        <fullName evidence="1">RNA binding protein YcfA (HicA-like mRNA interferase family)</fullName>
    </submittedName>
</protein>
<comment type="caution">
    <text evidence="1">The sequence shown here is derived from an EMBL/GenBank/DDBJ whole genome shotgun (WGS) entry which is preliminary data.</text>
</comment>
<dbReference type="Gene3D" id="3.30.920.30">
    <property type="entry name" value="Hypothetical protein"/>
    <property type="match status" value="1"/>
</dbReference>
<dbReference type="EMBL" id="JAGINX010000002">
    <property type="protein sequence ID" value="MBP2319612.1"/>
    <property type="molecule type" value="Genomic_DNA"/>
</dbReference>
<evidence type="ECO:0000313" key="1">
    <source>
        <dbReference type="EMBL" id="MBP2319612.1"/>
    </source>
</evidence>
<name>A0ABS4T571_9MICC</name>
<dbReference type="SUPFAM" id="SSF54786">
    <property type="entry name" value="YcfA/nrd intein domain"/>
    <property type="match status" value="1"/>
</dbReference>
<keyword evidence="2" id="KW-1185">Reference proteome</keyword>
<gene>
    <name evidence="1" type="ORF">JOF45_002695</name>
</gene>
<reference evidence="1 2" key="1">
    <citation type="submission" date="2021-03" db="EMBL/GenBank/DDBJ databases">
        <title>Sequencing the genomes of 1000 actinobacteria strains.</title>
        <authorList>
            <person name="Klenk H.-P."/>
        </authorList>
    </citation>
    <scope>NUCLEOTIDE SEQUENCE [LARGE SCALE GENOMIC DNA]</scope>
    <source>
        <strain evidence="1 2">DSM 12544</strain>
    </source>
</reference>
<proteinExistence type="predicted"/>